<keyword evidence="2" id="KW-1185">Reference proteome</keyword>
<dbReference type="InterPro" id="IPR036249">
    <property type="entry name" value="Thioredoxin-like_sf"/>
</dbReference>
<dbReference type="AlphaFoldDB" id="A0A9J6ZRC3"/>
<dbReference type="KEGG" id="alkq:M9189_02340"/>
<evidence type="ECO:0000313" key="1">
    <source>
        <dbReference type="EMBL" id="URW80199.1"/>
    </source>
</evidence>
<proteinExistence type="predicted"/>
<dbReference type="Gene3D" id="3.40.30.10">
    <property type="entry name" value="Glutaredoxin"/>
    <property type="match status" value="1"/>
</dbReference>
<reference evidence="1" key="2">
    <citation type="submission" date="2022-06" db="EMBL/GenBank/DDBJ databases">
        <title>Xiashengella guii gen. nov. sp. nov., a bacterium isolated form anaerobic digestion tank.</title>
        <authorList>
            <person name="Huang H."/>
        </authorList>
    </citation>
    <scope>NUCLEOTIDE SEQUENCE</scope>
    <source>
        <strain evidence="1">Ai-910</strain>
    </source>
</reference>
<dbReference type="Proteomes" id="UP001056426">
    <property type="component" value="Chromosome"/>
</dbReference>
<gene>
    <name evidence="1" type="ORF">M9189_02340</name>
</gene>
<name>A0A9J6ZRC3_9BACT</name>
<accession>A0A9J6ZRC3</accession>
<dbReference type="EMBL" id="CP098400">
    <property type="protein sequence ID" value="URW80199.1"/>
    <property type="molecule type" value="Genomic_DNA"/>
</dbReference>
<protein>
    <submittedName>
        <fullName evidence="1">TlpA family protein disulfide reductase</fullName>
    </submittedName>
</protein>
<dbReference type="RefSeq" id="WP_250724326.1">
    <property type="nucleotide sequence ID" value="NZ_CP098400.1"/>
</dbReference>
<sequence>MNFRAVALMVFGGLLLLTFFSGSYQPTVGVEIGDRAPKIESYLLDGTSFDSRNLEGKMVLIDFWASYDASSRVESYGKKMLLERYGNGRFVNSDSFVIVSISLDRFKTPLYQVIERDELYDFYHLCDFMGGESELAAMFEVGGEMMDYLIDGNGRIVAKSKDLAGISAALEKLEAFDGSRYARNQR</sequence>
<dbReference type="SUPFAM" id="SSF52833">
    <property type="entry name" value="Thioredoxin-like"/>
    <property type="match status" value="1"/>
</dbReference>
<organism evidence="1 2">
    <name type="scientific">Xiashengella succiniciproducens</name>
    <dbReference type="NCBI Taxonomy" id="2949635"/>
    <lineage>
        <taxon>Bacteria</taxon>
        <taxon>Pseudomonadati</taxon>
        <taxon>Bacteroidota</taxon>
        <taxon>Bacteroidia</taxon>
        <taxon>Marinilabiliales</taxon>
        <taxon>Marinilabiliaceae</taxon>
        <taxon>Xiashengella</taxon>
    </lineage>
</organism>
<reference evidence="1" key="1">
    <citation type="submission" date="2022-05" db="EMBL/GenBank/DDBJ databases">
        <authorList>
            <person name="Sun X."/>
        </authorList>
    </citation>
    <scope>NUCLEOTIDE SEQUENCE</scope>
    <source>
        <strain evidence="1">Ai-910</strain>
    </source>
</reference>
<evidence type="ECO:0000313" key="2">
    <source>
        <dbReference type="Proteomes" id="UP001056426"/>
    </source>
</evidence>